<gene>
    <name evidence="1" type="ORF">P3T76_012446</name>
</gene>
<evidence type="ECO:0000313" key="2">
    <source>
        <dbReference type="Proteomes" id="UP001259832"/>
    </source>
</evidence>
<reference evidence="1" key="1">
    <citation type="submission" date="2023-08" db="EMBL/GenBank/DDBJ databases">
        <title>Reference Genome Resource for the Citrus Pathogen Phytophthora citrophthora.</title>
        <authorList>
            <person name="Moller H."/>
            <person name="Coetzee B."/>
            <person name="Rose L.J."/>
            <person name="Van Niekerk J.M."/>
        </authorList>
    </citation>
    <scope>NUCLEOTIDE SEQUENCE</scope>
    <source>
        <strain evidence="1">STE-U-9442</strain>
    </source>
</reference>
<dbReference type="EMBL" id="JASMQC010000031">
    <property type="protein sequence ID" value="KAK1931946.1"/>
    <property type="molecule type" value="Genomic_DNA"/>
</dbReference>
<accession>A0AAD9G506</accession>
<name>A0AAD9G506_9STRA</name>
<evidence type="ECO:0000313" key="1">
    <source>
        <dbReference type="EMBL" id="KAK1931946.1"/>
    </source>
</evidence>
<proteinExistence type="predicted"/>
<sequence>MILDGLLEEDELLAMATDKHVGSKYRGLRSCDALINAMRERGKAAEGGADPKTLPPPQLLYAQYLDCSSRVLCQKSLVEWATCMEAVKTQQKPIKECALFKRLLERCMRDSTEELLRSSQPEVFRPNAAP</sequence>
<protein>
    <submittedName>
        <fullName evidence="1">Uncharacterized protein</fullName>
    </submittedName>
</protein>
<comment type="caution">
    <text evidence="1">The sequence shown here is derived from an EMBL/GenBank/DDBJ whole genome shotgun (WGS) entry which is preliminary data.</text>
</comment>
<organism evidence="1 2">
    <name type="scientific">Phytophthora citrophthora</name>
    <dbReference type="NCBI Taxonomy" id="4793"/>
    <lineage>
        <taxon>Eukaryota</taxon>
        <taxon>Sar</taxon>
        <taxon>Stramenopiles</taxon>
        <taxon>Oomycota</taxon>
        <taxon>Peronosporomycetes</taxon>
        <taxon>Peronosporales</taxon>
        <taxon>Peronosporaceae</taxon>
        <taxon>Phytophthora</taxon>
    </lineage>
</organism>
<keyword evidence="2" id="KW-1185">Reference proteome</keyword>
<dbReference type="Proteomes" id="UP001259832">
    <property type="component" value="Unassembled WGS sequence"/>
</dbReference>
<dbReference type="AlphaFoldDB" id="A0AAD9G506"/>